<dbReference type="EMBL" id="MU007040">
    <property type="protein sequence ID" value="KAF2430208.1"/>
    <property type="molecule type" value="Genomic_DNA"/>
</dbReference>
<name>A0A9P4TYT7_9PEZI</name>
<accession>A0A9P4TYT7</accession>
<evidence type="ECO:0000259" key="2">
    <source>
        <dbReference type="Pfam" id="PF22041"/>
    </source>
</evidence>
<dbReference type="InterPro" id="IPR036249">
    <property type="entry name" value="Thioredoxin-like_sf"/>
</dbReference>
<proteinExistence type="predicted"/>
<dbReference type="Gene3D" id="1.20.1050.10">
    <property type="match status" value="1"/>
</dbReference>
<dbReference type="InterPro" id="IPR004045">
    <property type="entry name" value="Glutathione_S-Trfase_N"/>
</dbReference>
<dbReference type="Pfam" id="PF22041">
    <property type="entry name" value="GST_C_7"/>
    <property type="match status" value="1"/>
</dbReference>
<organism evidence="3 4">
    <name type="scientific">Tothia fuscella</name>
    <dbReference type="NCBI Taxonomy" id="1048955"/>
    <lineage>
        <taxon>Eukaryota</taxon>
        <taxon>Fungi</taxon>
        <taxon>Dikarya</taxon>
        <taxon>Ascomycota</taxon>
        <taxon>Pezizomycotina</taxon>
        <taxon>Dothideomycetes</taxon>
        <taxon>Pleosporomycetidae</taxon>
        <taxon>Venturiales</taxon>
        <taxon>Cylindrosympodiaceae</taxon>
        <taxon>Tothia</taxon>
    </lineage>
</organism>
<evidence type="ECO:0000313" key="4">
    <source>
        <dbReference type="Proteomes" id="UP000800235"/>
    </source>
</evidence>
<protein>
    <recommendedName>
        <fullName evidence="5">GST N-terminal domain-containing protein</fullName>
    </recommendedName>
</protein>
<comment type="caution">
    <text evidence="3">The sequence shown here is derived from an EMBL/GenBank/DDBJ whole genome shotgun (WGS) entry which is preliminary data.</text>
</comment>
<feature type="domain" description="GST N-terminal" evidence="1">
    <location>
        <begin position="18"/>
        <end position="88"/>
    </location>
</feature>
<keyword evidence="4" id="KW-1185">Reference proteome</keyword>
<evidence type="ECO:0000259" key="1">
    <source>
        <dbReference type="Pfam" id="PF13409"/>
    </source>
</evidence>
<dbReference type="Gene3D" id="3.40.30.10">
    <property type="entry name" value="Glutaredoxin"/>
    <property type="match status" value="1"/>
</dbReference>
<feature type="domain" description="Glutathione S-transferase UstS-like C-terminal" evidence="2">
    <location>
        <begin position="111"/>
        <end position="218"/>
    </location>
</feature>
<dbReference type="AlphaFoldDB" id="A0A9P4TYT7"/>
<evidence type="ECO:0008006" key="5">
    <source>
        <dbReference type="Google" id="ProtNLM"/>
    </source>
</evidence>
<reference evidence="3" key="1">
    <citation type="journal article" date="2020" name="Stud. Mycol.">
        <title>101 Dothideomycetes genomes: a test case for predicting lifestyles and emergence of pathogens.</title>
        <authorList>
            <person name="Haridas S."/>
            <person name="Albert R."/>
            <person name="Binder M."/>
            <person name="Bloem J."/>
            <person name="Labutti K."/>
            <person name="Salamov A."/>
            <person name="Andreopoulos B."/>
            <person name="Baker S."/>
            <person name="Barry K."/>
            <person name="Bills G."/>
            <person name="Bluhm B."/>
            <person name="Cannon C."/>
            <person name="Castanera R."/>
            <person name="Culley D."/>
            <person name="Daum C."/>
            <person name="Ezra D."/>
            <person name="Gonzalez J."/>
            <person name="Henrissat B."/>
            <person name="Kuo A."/>
            <person name="Liang C."/>
            <person name="Lipzen A."/>
            <person name="Lutzoni F."/>
            <person name="Magnuson J."/>
            <person name="Mondo S."/>
            <person name="Nolan M."/>
            <person name="Ohm R."/>
            <person name="Pangilinan J."/>
            <person name="Park H.-J."/>
            <person name="Ramirez L."/>
            <person name="Alfaro M."/>
            <person name="Sun H."/>
            <person name="Tritt A."/>
            <person name="Yoshinaga Y."/>
            <person name="Zwiers L.-H."/>
            <person name="Turgeon B."/>
            <person name="Goodwin S."/>
            <person name="Spatafora J."/>
            <person name="Crous P."/>
            <person name="Grigoriev I."/>
        </authorList>
    </citation>
    <scope>NUCLEOTIDE SEQUENCE</scope>
    <source>
        <strain evidence="3">CBS 130266</strain>
    </source>
</reference>
<dbReference type="OrthoDB" id="4951845at2759"/>
<dbReference type="InterPro" id="IPR054416">
    <property type="entry name" value="GST_UstS-like_C"/>
</dbReference>
<sequence length="250" mass="28619">MAPVTLYDIPSRDEQGCWSYNPWKTRLVFNYKGIDYDTEWLEYPDIASTLRSKGIPPSDENPGYHVPPIRIENRYIMDSEEIAAALEDYAPDPSLRLDAEVLSQIEALIPEIRAALLPEWMPRIQQNVLASKSKDCFERTRSEKLGMPLDQLQKEKGGEQYWQAVQPVLIELASLVNQTDGLFFLGGEENISCEMLLITIPLSYADFLLVSMFYFMGRADPKLLDRLLGYDAALKAPYDACGKYFERSNW</sequence>
<dbReference type="SUPFAM" id="SSF52833">
    <property type="entry name" value="Thioredoxin-like"/>
    <property type="match status" value="1"/>
</dbReference>
<dbReference type="Pfam" id="PF13409">
    <property type="entry name" value="GST_N_2"/>
    <property type="match status" value="1"/>
</dbReference>
<gene>
    <name evidence="3" type="ORF">EJ08DRAFT_589391</name>
</gene>
<dbReference type="Proteomes" id="UP000800235">
    <property type="component" value="Unassembled WGS sequence"/>
</dbReference>
<evidence type="ECO:0000313" key="3">
    <source>
        <dbReference type="EMBL" id="KAF2430208.1"/>
    </source>
</evidence>